<comment type="caution">
    <text evidence="10">The sequence shown here is derived from an EMBL/GenBank/DDBJ whole genome shotgun (WGS) entry which is preliminary data.</text>
</comment>
<sequence length="420" mass="45565">MPPKPPAPQALRPSTVLTHAARRPAQHHGMVNTPIYRGSTILSSTLQEWENRKTPDNPYASYCRFGTPTTAALEEMVAEVEGGYGSIVLPSGLAACTHAILALVRTGDHVLICDSVYGPVRAFAEAVLARFGIEAEFYDPGVGADIARLLCPRTRVVYVEAPGSGTFEMQDIPAIAQQARQAGAFVVMDNTWATPLYFKPFVHGVDVSIQAGTKYLVGHSDAILGVATANERAWPLLRKGVQDFGQTIGPDDVFLAMRGMRTLALRLRQHWETGLRLAHLLSGHPLVERVMHPALPDDPGHALWRRDFTGASGLFAIALRPMPREALAAFFDTLQLFGIGLSWGGYESLVLPMDTPRRNTRAWPMQGPLVRIHAGLEDADDLAADLMRGLEAADQTLRTGTGPGSGLVVPRTIDCIEEQA</sequence>
<feature type="modified residue" description="N6-(pyridoxal phosphate)lysine" evidence="8">
    <location>
        <position position="214"/>
    </location>
</feature>
<evidence type="ECO:0000256" key="7">
    <source>
        <dbReference type="ARBA" id="ARBA00047625"/>
    </source>
</evidence>
<evidence type="ECO:0000256" key="8">
    <source>
        <dbReference type="PIRSR" id="PIRSR001434-2"/>
    </source>
</evidence>
<evidence type="ECO:0000256" key="2">
    <source>
        <dbReference type="ARBA" id="ARBA00009077"/>
    </source>
</evidence>
<dbReference type="EMBL" id="VDUY01000003">
    <property type="protein sequence ID" value="TXL66107.1"/>
    <property type="molecule type" value="Genomic_DNA"/>
</dbReference>
<keyword evidence="4 10" id="KW-0456">Lyase</keyword>
<dbReference type="AlphaFoldDB" id="A0A5C8NXS1"/>
<dbReference type="InterPro" id="IPR015424">
    <property type="entry name" value="PyrdxlP-dep_Trfase"/>
</dbReference>
<dbReference type="InterPro" id="IPR015422">
    <property type="entry name" value="PyrdxlP-dep_Trfase_small"/>
</dbReference>
<dbReference type="EC" id="4.4.1.8" evidence="10"/>
<comment type="similarity">
    <text evidence="2 9">Belongs to the trans-sulfuration enzymes family.</text>
</comment>
<reference evidence="10 11" key="1">
    <citation type="submission" date="2019-06" db="EMBL/GenBank/DDBJ databases">
        <title>Quisquiliibacterium sp. nov., isolated from a maize field.</title>
        <authorList>
            <person name="Lin S.-Y."/>
            <person name="Tsai C.-F."/>
            <person name="Young C.-C."/>
        </authorList>
    </citation>
    <scope>NUCLEOTIDE SEQUENCE [LARGE SCALE GENOMIC DNA]</scope>
    <source>
        <strain evidence="10 11">CC-CFT501</strain>
    </source>
</reference>
<dbReference type="SUPFAM" id="SSF53383">
    <property type="entry name" value="PLP-dependent transferases"/>
    <property type="match status" value="1"/>
</dbReference>
<dbReference type="GO" id="GO:0047804">
    <property type="term" value="F:cysteine-S-conjugate beta-lyase activity"/>
    <property type="evidence" value="ECO:0007669"/>
    <property type="project" value="UniProtKB-EC"/>
</dbReference>
<evidence type="ECO:0000313" key="11">
    <source>
        <dbReference type="Proteomes" id="UP000321548"/>
    </source>
</evidence>
<dbReference type="PROSITE" id="PS00868">
    <property type="entry name" value="CYS_MET_METAB_PP"/>
    <property type="match status" value="1"/>
</dbReference>
<proteinExistence type="inferred from homology"/>
<organism evidence="10 11">
    <name type="scientific">Zeimonas arvi</name>
    <dbReference type="NCBI Taxonomy" id="2498847"/>
    <lineage>
        <taxon>Bacteria</taxon>
        <taxon>Pseudomonadati</taxon>
        <taxon>Pseudomonadota</taxon>
        <taxon>Betaproteobacteria</taxon>
        <taxon>Burkholderiales</taxon>
        <taxon>Burkholderiaceae</taxon>
        <taxon>Zeimonas</taxon>
    </lineage>
</organism>
<name>A0A5C8NXS1_9BURK</name>
<keyword evidence="11" id="KW-1185">Reference proteome</keyword>
<comment type="catalytic activity">
    <reaction evidence="7">
        <text>an S-substituted L-cysteine + H2O = a thiol + pyruvate + NH4(+)</text>
        <dbReference type="Rhea" id="RHEA:18121"/>
        <dbReference type="ChEBI" id="CHEBI:15361"/>
        <dbReference type="ChEBI" id="CHEBI:15377"/>
        <dbReference type="ChEBI" id="CHEBI:28938"/>
        <dbReference type="ChEBI" id="CHEBI:29256"/>
        <dbReference type="ChEBI" id="CHEBI:58717"/>
        <dbReference type="EC" id="4.4.1.13"/>
    </reaction>
</comment>
<dbReference type="OrthoDB" id="9805807at2"/>
<evidence type="ECO:0000256" key="6">
    <source>
        <dbReference type="ARBA" id="ARBA00047517"/>
    </source>
</evidence>
<gene>
    <name evidence="10" type="primary">metC</name>
    <name evidence="10" type="ORF">FHP08_08510</name>
</gene>
<dbReference type="GO" id="GO:0019450">
    <property type="term" value="P:L-cysteine catabolic process to pyruvate"/>
    <property type="evidence" value="ECO:0007669"/>
    <property type="project" value="TreeGrafter"/>
</dbReference>
<keyword evidence="3 8" id="KW-0663">Pyridoxal phosphate</keyword>
<evidence type="ECO:0000256" key="5">
    <source>
        <dbReference type="ARBA" id="ARBA00046315"/>
    </source>
</evidence>
<dbReference type="PANTHER" id="PTHR43500:SF1">
    <property type="entry name" value="CYSTATHIONINE BETA-LYASE-RELATED"/>
    <property type="match status" value="1"/>
</dbReference>
<comment type="cofactor">
    <cofactor evidence="1 9">
        <name>pyridoxal 5'-phosphate</name>
        <dbReference type="ChEBI" id="CHEBI:597326"/>
    </cofactor>
</comment>
<evidence type="ECO:0000256" key="9">
    <source>
        <dbReference type="RuleBase" id="RU362118"/>
    </source>
</evidence>
<dbReference type="InterPro" id="IPR006233">
    <property type="entry name" value="Cys_b_lyase_bac"/>
</dbReference>
<dbReference type="NCBIfam" id="TIGR01324">
    <property type="entry name" value="cysta_beta_ly_B"/>
    <property type="match status" value="1"/>
</dbReference>
<dbReference type="Gene3D" id="3.40.640.10">
    <property type="entry name" value="Type I PLP-dependent aspartate aminotransferase-like (Major domain)"/>
    <property type="match status" value="1"/>
</dbReference>
<comment type="catalytic activity">
    <reaction evidence="6">
        <text>L,L-cystathionine + H2O = L-homocysteine + pyruvate + NH4(+)</text>
        <dbReference type="Rhea" id="RHEA:13965"/>
        <dbReference type="ChEBI" id="CHEBI:15361"/>
        <dbReference type="ChEBI" id="CHEBI:15377"/>
        <dbReference type="ChEBI" id="CHEBI:28938"/>
        <dbReference type="ChEBI" id="CHEBI:58161"/>
        <dbReference type="ChEBI" id="CHEBI:58199"/>
    </reaction>
</comment>
<dbReference type="InterPro" id="IPR000277">
    <property type="entry name" value="Cys/Met-Metab_PyrdxlP-dep_enz"/>
</dbReference>
<evidence type="ECO:0000256" key="4">
    <source>
        <dbReference type="ARBA" id="ARBA00023239"/>
    </source>
</evidence>
<accession>A0A5C8NXS1</accession>
<dbReference type="Gene3D" id="3.90.1150.10">
    <property type="entry name" value="Aspartate Aminotransferase, domain 1"/>
    <property type="match status" value="1"/>
</dbReference>
<dbReference type="PANTHER" id="PTHR43500">
    <property type="entry name" value="CYSTATHIONINE BETA-LYASE-RELATED"/>
    <property type="match status" value="1"/>
</dbReference>
<dbReference type="InterPro" id="IPR015421">
    <property type="entry name" value="PyrdxlP-dep_Trfase_major"/>
</dbReference>
<evidence type="ECO:0000256" key="3">
    <source>
        <dbReference type="ARBA" id="ARBA00022898"/>
    </source>
</evidence>
<evidence type="ECO:0000313" key="10">
    <source>
        <dbReference type="EMBL" id="TXL66107.1"/>
    </source>
</evidence>
<dbReference type="InterPro" id="IPR054542">
    <property type="entry name" value="Cys_met_metab_PP"/>
</dbReference>
<dbReference type="Proteomes" id="UP000321548">
    <property type="component" value="Unassembled WGS sequence"/>
</dbReference>
<dbReference type="GO" id="GO:0030170">
    <property type="term" value="F:pyridoxal phosphate binding"/>
    <property type="evidence" value="ECO:0007669"/>
    <property type="project" value="InterPro"/>
</dbReference>
<dbReference type="PIRSF" id="PIRSF001434">
    <property type="entry name" value="CGS"/>
    <property type="match status" value="1"/>
</dbReference>
<dbReference type="FunFam" id="3.40.640.10:FF:000046">
    <property type="entry name" value="Cystathionine gamma-lyase"/>
    <property type="match status" value="1"/>
</dbReference>
<evidence type="ECO:0000256" key="1">
    <source>
        <dbReference type="ARBA" id="ARBA00001933"/>
    </source>
</evidence>
<dbReference type="Pfam" id="PF01053">
    <property type="entry name" value="Cys_Met_Meta_PP"/>
    <property type="match status" value="1"/>
</dbReference>
<comment type="pathway">
    <text evidence="5">Amino-acid biosynthesis; L-methionine biosynthesis via de novo pathway; L-homocysteine from L-cystathionine: step 1/1.</text>
</comment>
<dbReference type="RefSeq" id="WP_147704021.1">
    <property type="nucleotide sequence ID" value="NZ_VDUY01000003.1"/>
</dbReference>
<protein>
    <submittedName>
        <fullName evidence="10">Cystathionine beta-lyase</fullName>
        <ecNumber evidence="10">4.4.1.8</ecNumber>
    </submittedName>
</protein>
<dbReference type="GO" id="GO:0019346">
    <property type="term" value="P:transsulfuration"/>
    <property type="evidence" value="ECO:0007669"/>
    <property type="project" value="InterPro"/>
</dbReference>